<feature type="compositionally biased region" description="Basic and acidic residues" evidence="1">
    <location>
        <begin position="99"/>
        <end position="120"/>
    </location>
</feature>
<dbReference type="EMBL" id="QKZK01000026">
    <property type="protein sequence ID" value="PZX13437.1"/>
    <property type="molecule type" value="Genomic_DNA"/>
</dbReference>
<accession>A0A2W7N537</accession>
<protein>
    <submittedName>
        <fullName evidence="2">Uncharacterized protein</fullName>
    </submittedName>
</protein>
<proteinExistence type="predicted"/>
<feature type="compositionally biased region" description="Basic and acidic residues" evidence="1">
    <location>
        <begin position="70"/>
        <end position="89"/>
    </location>
</feature>
<organism evidence="2 3">
    <name type="scientific">Breznakibacter xylanolyticus</name>
    <dbReference type="NCBI Taxonomy" id="990"/>
    <lineage>
        <taxon>Bacteria</taxon>
        <taxon>Pseudomonadati</taxon>
        <taxon>Bacteroidota</taxon>
        <taxon>Bacteroidia</taxon>
        <taxon>Marinilabiliales</taxon>
        <taxon>Marinilabiliaceae</taxon>
        <taxon>Breznakibacter</taxon>
    </lineage>
</organism>
<gene>
    <name evidence="2" type="ORF">LX69_02693</name>
</gene>
<comment type="caution">
    <text evidence="2">The sequence shown here is derived from an EMBL/GenBank/DDBJ whole genome shotgun (WGS) entry which is preliminary data.</text>
</comment>
<reference evidence="2 3" key="1">
    <citation type="submission" date="2018-06" db="EMBL/GenBank/DDBJ databases">
        <title>Genomic Encyclopedia of Archaeal and Bacterial Type Strains, Phase II (KMG-II): from individual species to whole genera.</title>
        <authorList>
            <person name="Goeker M."/>
        </authorList>
    </citation>
    <scope>NUCLEOTIDE SEQUENCE [LARGE SCALE GENOMIC DNA]</scope>
    <source>
        <strain evidence="2 3">DSM 6779</strain>
    </source>
</reference>
<evidence type="ECO:0000256" key="1">
    <source>
        <dbReference type="SAM" id="MobiDB-lite"/>
    </source>
</evidence>
<sequence>MVREVITPEPEGTKEISPASNAPMDERLMNQLMEDASNKPNDNAPQVEEAPVKSPSAKSEDAFKASLRPEQVKLLEDATQSREQRRKAFLESLSPAQRELLEQQNRERQRESLSEPKRSEVATPVRESTREQVKEQVRQGAAEDTKKSVSDDKQGRSQQRQGADNNQKGR</sequence>
<feature type="compositionally biased region" description="Basic and acidic residues" evidence="1">
    <location>
        <begin position="127"/>
        <end position="155"/>
    </location>
</feature>
<evidence type="ECO:0000313" key="2">
    <source>
        <dbReference type="EMBL" id="PZX13437.1"/>
    </source>
</evidence>
<evidence type="ECO:0000313" key="3">
    <source>
        <dbReference type="Proteomes" id="UP000249239"/>
    </source>
</evidence>
<name>A0A2W7N537_9BACT</name>
<keyword evidence="3" id="KW-1185">Reference proteome</keyword>
<dbReference type="AlphaFoldDB" id="A0A2W7N537"/>
<feature type="compositionally biased region" description="Polar residues" evidence="1">
    <location>
        <begin position="156"/>
        <end position="170"/>
    </location>
</feature>
<dbReference type="Proteomes" id="UP000249239">
    <property type="component" value="Unassembled WGS sequence"/>
</dbReference>
<feature type="region of interest" description="Disordered" evidence="1">
    <location>
        <begin position="1"/>
        <end position="170"/>
    </location>
</feature>